<reference evidence="1 2" key="1">
    <citation type="journal article" date="2018" name="Front. Microbiol.">
        <title>Hydrolytic Capabilities as a Key to Environmental Success: Chitinolytic and Cellulolytic Acidobacteria From Acidic Sub-arctic Soils and Boreal Peatlands.</title>
        <authorList>
            <person name="Belova S.E."/>
            <person name="Ravin N.V."/>
            <person name="Pankratov T.A."/>
            <person name="Rakitin A.L."/>
            <person name="Ivanova A.A."/>
            <person name="Beletsky A.V."/>
            <person name="Mardanov A.V."/>
            <person name="Sinninghe Damste J.S."/>
            <person name="Dedysh S.N."/>
        </authorList>
    </citation>
    <scope>NUCLEOTIDE SEQUENCE [LARGE SCALE GENOMIC DNA]</scope>
    <source>
        <strain evidence="1 2">SBC82</strain>
    </source>
</reference>
<dbReference type="RefSeq" id="WP_114205653.1">
    <property type="nucleotide sequence ID" value="NZ_CP030840.1"/>
</dbReference>
<dbReference type="AlphaFoldDB" id="A0A2Z5FSW3"/>
<dbReference type="OrthoDB" id="99769at2"/>
<gene>
    <name evidence="1" type="ORF">ACPOL_0543</name>
</gene>
<evidence type="ECO:0000313" key="1">
    <source>
        <dbReference type="EMBL" id="AXC09918.1"/>
    </source>
</evidence>
<evidence type="ECO:0000313" key="2">
    <source>
        <dbReference type="Proteomes" id="UP000253606"/>
    </source>
</evidence>
<protein>
    <recommendedName>
        <fullName evidence="3">NERD domain-containing protein</fullName>
    </recommendedName>
</protein>
<name>A0A2Z5FSW3_9BACT</name>
<evidence type="ECO:0008006" key="3">
    <source>
        <dbReference type="Google" id="ProtNLM"/>
    </source>
</evidence>
<keyword evidence="2" id="KW-1185">Reference proteome</keyword>
<sequence length="580" mass="66483">MTRVETYLRYQDVFGTPSTFEQFEAALRSLDLGLVLRTFAAINVLCSRRGLPRDQRAQVGIIRELFDSATVKRLEESGLTVFHRHQCLFILREAARCCPDVPDMVMTREISHRIGTLALMSNEHDSNPSRASSLEPWSEAWLEQMICDFIPITEANELRFDFASVPRMHKIVNYLAPARVTQPAYFDVGAFFEKASGLPLKLFEALMIGVLPRIMQSAADLTMRSPHYGVHVDFYEQSRLSPAHRDAFLRLLSSTPEELRTRLTSRPGMLSDFTALKEFPFLRTEQVLIPLDTLFCMEKFESSVFWTIYKSLPNRERQNFSSFWGKIFEDYISWLFSNSVDQKLNRFYASPRYVEDNEEVCDFIIICGTTALFIECKGGVMLGSAKYGGDPSALRAELGKKYIKPQGVYQVARSITKALRQSQRPLIQGVDLSDIRTVMPVLLTRDDIGDGFFINSYLDGQFTKAKRELNLFSEISPVYCSRLFSMSVDTIEKLSPYLCDTRLAEILAERYMMDPLLLTPFFLKPNRALRSKGPDRPPTLLRAMNDELRDMLAEFLNVNRDATVREQEVRASTICPRRSF</sequence>
<dbReference type="Proteomes" id="UP000253606">
    <property type="component" value="Chromosome"/>
</dbReference>
<dbReference type="EMBL" id="CP030840">
    <property type="protein sequence ID" value="AXC09918.1"/>
    <property type="molecule type" value="Genomic_DNA"/>
</dbReference>
<dbReference type="KEGG" id="abas:ACPOL_0543"/>
<proteinExistence type="predicted"/>
<accession>A0A2Z5FSW3</accession>
<organism evidence="1 2">
    <name type="scientific">Acidisarcina polymorpha</name>
    <dbReference type="NCBI Taxonomy" id="2211140"/>
    <lineage>
        <taxon>Bacteria</taxon>
        <taxon>Pseudomonadati</taxon>
        <taxon>Acidobacteriota</taxon>
        <taxon>Terriglobia</taxon>
        <taxon>Terriglobales</taxon>
        <taxon>Acidobacteriaceae</taxon>
        <taxon>Acidisarcina</taxon>
    </lineage>
</organism>